<dbReference type="CDD" id="cd01657">
    <property type="entry name" value="Ribosomal_L7_archeal_euk"/>
    <property type="match status" value="1"/>
</dbReference>
<dbReference type="InterPro" id="IPR039699">
    <property type="entry name" value="Ribosomal_uL30"/>
</dbReference>
<keyword evidence="6" id="KW-0175">Coiled coil</keyword>
<dbReference type="Pfam" id="PF00327">
    <property type="entry name" value="Ribosomal_L30"/>
    <property type="match status" value="1"/>
</dbReference>
<dbReference type="InParanoid" id="A0A1X7UX89"/>
<protein>
    <recommendedName>
        <fullName evidence="4">Large ribosomal subunit protein uL30</fullName>
    </recommendedName>
    <alternativeName>
        <fullName evidence="5">60S ribosomal protein L7</fullName>
    </alternativeName>
</protein>
<comment type="similarity">
    <text evidence="1">Belongs to the universal ribosomal protein uL30 family.</text>
</comment>
<evidence type="ECO:0000256" key="5">
    <source>
        <dbReference type="ARBA" id="ARBA00041271"/>
    </source>
</evidence>
<proteinExistence type="inferred from homology"/>
<dbReference type="FunCoup" id="A0A1X7UX89">
    <property type="interactions" value="713"/>
</dbReference>
<feature type="domain" description="Large ribosomal subunit protein uL30-like ferredoxin-like fold" evidence="7">
    <location>
        <begin position="92"/>
        <end position="141"/>
    </location>
</feature>
<evidence type="ECO:0000256" key="1">
    <source>
        <dbReference type="ARBA" id="ARBA00007594"/>
    </source>
</evidence>
<dbReference type="InterPro" id="IPR035808">
    <property type="entry name" value="Ribosomal_uL30_euk_arc"/>
</dbReference>
<dbReference type="FunFam" id="3.30.1390.20:FF:000003">
    <property type="entry name" value="60S ribosomal protein L7"/>
    <property type="match status" value="1"/>
</dbReference>
<sequence length="250" mass="29364">MADTGVAEGGKLPRVPETLLKKRKRLQEIKEAAAKRGRERSKARRLQRKDIFKRAEKYVLEYRQREKEAIRLKREAKTAKNYYIPPEHKLAIVVRIKGINGLSPRVRKILQIMRLRQINNAVFIRLNKASLNMLRLVEPYVAWGYPSLRTIRYLVYKRGYGKLSQRRRVPLLSNAIIQKALLKDNIICMEDIVHEIFTVGPKFKEVNNFLWPFKLTNPKGGWRKKTTHFIEGGDHGNREELINKLVQKMI</sequence>
<dbReference type="PANTHER" id="PTHR11524:SF16">
    <property type="entry name" value="LARGE RIBOSOMAL SUBUNIT PROTEIN UL30"/>
    <property type="match status" value="1"/>
</dbReference>
<dbReference type="eggNOG" id="KOG3184">
    <property type="taxonomic scope" value="Eukaryota"/>
</dbReference>
<name>A0A1X7UX89_AMPQE</name>
<dbReference type="Pfam" id="PF08079">
    <property type="entry name" value="Ribosomal_L30_N"/>
    <property type="match status" value="1"/>
</dbReference>
<reference evidence="9" key="2">
    <citation type="submission" date="2017-05" db="UniProtKB">
        <authorList>
            <consortium name="EnsemblMetazoa"/>
        </authorList>
    </citation>
    <scope>IDENTIFICATION</scope>
</reference>
<dbReference type="STRING" id="400682.A0A1X7UX89"/>
<dbReference type="InterPro" id="IPR036919">
    <property type="entry name" value="Ribo_uL30_ferredoxin-like_sf"/>
</dbReference>
<dbReference type="NCBIfam" id="TIGR01310">
    <property type="entry name" value="uL30_euk"/>
    <property type="match status" value="1"/>
</dbReference>
<dbReference type="SUPFAM" id="SSF55129">
    <property type="entry name" value="Ribosomal protein L30p/L7e"/>
    <property type="match status" value="1"/>
</dbReference>
<dbReference type="FunFam" id="3.30.1390.20:FF:000002">
    <property type="entry name" value="60S ribosomal protein L7"/>
    <property type="match status" value="1"/>
</dbReference>
<dbReference type="KEGG" id="aqu:100637632"/>
<dbReference type="EnsemblMetazoa" id="Aqu2.1.32585_001">
    <property type="protein sequence ID" value="Aqu2.1.32585_001"/>
    <property type="gene ID" value="Aqu2.1.32585"/>
</dbReference>
<evidence type="ECO:0000256" key="3">
    <source>
        <dbReference type="ARBA" id="ARBA00023274"/>
    </source>
</evidence>
<dbReference type="GO" id="GO:0000463">
    <property type="term" value="P:maturation of LSU-rRNA from tricistronic rRNA transcript (SSU-rRNA, 5.8S rRNA, LSU-rRNA)"/>
    <property type="evidence" value="ECO:0007669"/>
    <property type="project" value="TreeGrafter"/>
</dbReference>
<dbReference type="InterPro" id="IPR016082">
    <property type="entry name" value="Ribosomal_uL30_ferredoxin-like"/>
</dbReference>
<organism evidence="9">
    <name type="scientific">Amphimedon queenslandica</name>
    <name type="common">Sponge</name>
    <dbReference type="NCBI Taxonomy" id="400682"/>
    <lineage>
        <taxon>Eukaryota</taxon>
        <taxon>Metazoa</taxon>
        <taxon>Porifera</taxon>
        <taxon>Demospongiae</taxon>
        <taxon>Heteroscleromorpha</taxon>
        <taxon>Haplosclerida</taxon>
        <taxon>Niphatidae</taxon>
        <taxon>Amphimedon</taxon>
    </lineage>
</organism>
<keyword evidence="2" id="KW-0689">Ribosomal protein</keyword>
<feature type="domain" description="Large ribosomal subunit protein uL30 N-terminal eukaryotes" evidence="8">
    <location>
        <begin position="15"/>
        <end position="86"/>
    </location>
</feature>
<gene>
    <name evidence="9" type="primary">100637632</name>
</gene>
<dbReference type="OMA" id="IVEPWIA"/>
<evidence type="ECO:0000313" key="10">
    <source>
        <dbReference type="Proteomes" id="UP000007879"/>
    </source>
</evidence>
<dbReference type="InterPro" id="IPR005998">
    <property type="entry name" value="Ribosomal_uL30_euk"/>
</dbReference>
<evidence type="ECO:0000313" key="9">
    <source>
        <dbReference type="EnsemblMetazoa" id="Aqu2.1.32585_001"/>
    </source>
</evidence>
<dbReference type="GO" id="GO:0022625">
    <property type="term" value="C:cytosolic large ribosomal subunit"/>
    <property type="evidence" value="ECO:0007669"/>
    <property type="project" value="TreeGrafter"/>
</dbReference>
<evidence type="ECO:0000256" key="4">
    <source>
        <dbReference type="ARBA" id="ARBA00040575"/>
    </source>
</evidence>
<evidence type="ECO:0000256" key="6">
    <source>
        <dbReference type="SAM" id="Coils"/>
    </source>
</evidence>
<dbReference type="PANTHER" id="PTHR11524">
    <property type="entry name" value="60S RIBOSOMAL PROTEIN L7"/>
    <property type="match status" value="1"/>
</dbReference>
<evidence type="ECO:0000256" key="2">
    <source>
        <dbReference type="ARBA" id="ARBA00022980"/>
    </source>
</evidence>
<dbReference type="EnsemblMetazoa" id="XM_003386385.3">
    <property type="protein sequence ID" value="XP_003386433.1"/>
    <property type="gene ID" value="LOC100637632"/>
</dbReference>
<dbReference type="InterPro" id="IPR012988">
    <property type="entry name" value="Ribosomal_uL30_N_euk"/>
</dbReference>
<evidence type="ECO:0000259" key="8">
    <source>
        <dbReference type="Pfam" id="PF08079"/>
    </source>
</evidence>
<accession>A0A1X7UX89</accession>
<keyword evidence="3" id="KW-0687">Ribonucleoprotein</keyword>
<dbReference type="AlphaFoldDB" id="A0A1X7UX89"/>
<dbReference type="Proteomes" id="UP000007879">
    <property type="component" value="Unassembled WGS sequence"/>
</dbReference>
<dbReference type="GO" id="GO:0003735">
    <property type="term" value="F:structural constituent of ribosome"/>
    <property type="evidence" value="ECO:0007669"/>
    <property type="project" value="TreeGrafter"/>
</dbReference>
<keyword evidence="10" id="KW-1185">Reference proteome</keyword>
<dbReference type="OrthoDB" id="28644at2759"/>
<evidence type="ECO:0000259" key="7">
    <source>
        <dbReference type="Pfam" id="PF00327"/>
    </source>
</evidence>
<feature type="coiled-coil region" evidence="6">
    <location>
        <begin position="29"/>
        <end position="75"/>
    </location>
</feature>
<dbReference type="Gene3D" id="3.30.1390.20">
    <property type="entry name" value="Ribosomal protein L30, ferredoxin-like fold domain"/>
    <property type="match status" value="1"/>
</dbReference>
<reference evidence="10" key="1">
    <citation type="journal article" date="2010" name="Nature">
        <title>The Amphimedon queenslandica genome and the evolution of animal complexity.</title>
        <authorList>
            <person name="Srivastava M."/>
            <person name="Simakov O."/>
            <person name="Chapman J."/>
            <person name="Fahey B."/>
            <person name="Gauthier M.E."/>
            <person name="Mitros T."/>
            <person name="Richards G.S."/>
            <person name="Conaco C."/>
            <person name="Dacre M."/>
            <person name="Hellsten U."/>
            <person name="Larroux C."/>
            <person name="Putnam N.H."/>
            <person name="Stanke M."/>
            <person name="Adamska M."/>
            <person name="Darling A."/>
            <person name="Degnan S.M."/>
            <person name="Oakley T.H."/>
            <person name="Plachetzki D.C."/>
            <person name="Zhai Y."/>
            <person name="Adamski M."/>
            <person name="Calcino A."/>
            <person name="Cummins S.F."/>
            <person name="Goodstein D.M."/>
            <person name="Harris C."/>
            <person name="Jackson D.J."/>
            <person name="Leys S.P."/>
            <person name="Shu S."/>
            <person name="Woodcroft B.J."/>
            <person name="Vervoort M."/>
            <person name="Kosik K.S."/>
            <person name="Manning G."/>
            <person name="Degnan B.M."/>
            <person name="Rokhsar D.S."/>
        </authorList>
    </citation>
    <scope>NUCLEOTIDE SEQUENCE [LARGE SCALE GENOMIC DNA]</scope>
</reference>
<dbReference type="GO" id="GO:0003723">
    <property type="term" value="F:RNA binding"/>
    <property type="evidence" value="ECO:0007669"/>
    <property type="project" value="InterPro"/>
</dbReference>